<keyword evidence="7" id="KW-1185">Reference proteome</keyword>
<name>A0ABP3TRD9_9FLAO</name>
<dbReference type="PANTHER" id="PTHR43133:SF46">
    <property type="entry name" value="RNA POLYMERASE SIGMA-70 FACTOR ECF SUBFAMILY"/>
    <property type="match status" value="1"/>
</dbReference>
<protein>
    <recommendedName>
        <fullName evidence="5">RNA polymerase sigma-70 region 2 domain-containing protein</fullName>
    </recommendedName>
</protein>
<evidence type="ECO:0000256" key="2">
    <source>
        <dbReference type="ARBA" id="ARBA00023015"/>
    </source>
</evidence>
<reference evidence="7" key="1">
    <citation type="journal article" date="2019" name="Int. J. Syst. Evol. Microbiol.">
        <title>The Global Catalogue of Microorganisms (GCM) 10K type strain sequencing project: providing services to taxonomists for standard genome sequencing and annotation.</title>
        <authorList>
            <consortium name="The Broad Institute Genomics Platform"/>
            <consortium name="The Broad Institute Genome Sequencing Center for Infectious Disease"/>
            <person name="Wu L."/>
            <person name="Ma J."/>
        </authorList>
    </citation>
    <scope>NUCLEOTIDE SEQUENCE [LARGE SCALE GENOMIC DNA]</scope>
    <source>
        <strain evidence="7">JCM 15974</strain>
    </source>
</reference>
<sequence length="180" mass="21318">MKEELLTLKKGHNQALEKIYNEYRNAFLQFAKKYDLDHDVLIDIYQEAFIALREHAINGKLDAIKSSIKTYLFSIGKYMIYDQLKKQKKTISYESSVEFKETSEDHDFFEEPELSPEQRLLRQHFKNLGKRCQEMLTLFYYRGLTIDEITESLGYENKNVVKSQKSRCIKSLKELIKTPA</sequence>
<dbReference type="InterPro" id="IPR039425">
    <property type="entry name" value="RNA_pol_sigma-70-like"/>
</dbReference>
<comment type="caution">
    <text evidence="6">The sequence shown here is derived from an EMBL/GenBank/DDBJ whole genome shotgun (WGS) entry which is preliminary data.</text>
</comment>
<evidence type="ECO:0000313" key="6">
    <source>
        <dbReference type="EMBL" id="GAA0716456.1"/>
    </source>
</evidence>
<dbReference type="InterPro" id="IPR007627">
    <property type="entry name" value="RNA_pol_sigma70_r2"/>
</dbReference>
<evidence type="ECO:0000256" key="1">
    <source>
        <dbReference type="ARBA" id="ARBA00010641"/>
    </source>
</evidence>
<dbReference type="SUPFAM" id="SSF88659">
    <property type="entry name" value="Sigma3 and sigma4 domains of RNA polymerase sigma factors"/>
    <property type="match status" value="1"/>
</dbReference>
<dbReference type="PANTHER" id="PTHR43133">
    <property type="entry name" value="RNA POLYMERASE ECF-TYPE SIGMA FACTO"/>
    <property type="match status" value="1"/>
</dbReference>
<feature type="domain" description="RNA polymerase sigma-70 region 2" evidence="5">
    <location>
        <begin position="19"/>
        <end position="89"/>
    </location>
</feature>
<organism evidence="6 7">
    <name type="scientific">Aquimarina litoralis</name>
    <dbReference type="NCBI Taxonomy" id="584605"/>
    <lineage>
        <taxon>Bacteria</taxon>
        <taxon>Pseudomonadati</taxon>
        <taxon>Bacteroidota</taxon>
        <taxon>Flavobacteriia</taxon>
        <taxon>Flavobacteriales</taxon>
        <taxon>Flavobacteriaceae</taxon>
        <taxon>Aquimarina</taxon>
    </lineage>
</organism>
<dbReference type="InterPro" id="IPR013325">
    <property type="entry name" value="RNA_pol_sigma_r2"/>
</dbReference>
<dbReference type="EMBL" id="BAAAGE010000001">
    <property type="protein sequence ID" value="GAA0716456.1"/>
    <property type="molecule type" value="Genomic_DNA"/>
</dbReference>
<evidence type="ECO:0000313" key="7">
    <source>
        <dbReference type="Proteomes" id="UP001501758"/>
    </source>
</evidence>
<evidence type="ECO:0000259" key="5">
    <source>
        <dbReference type="Pfam" id="PF04542"/>
    </source>
</evidence>
<proteinExistence type="inferred from homology"/>
<dbReference type="InterPro" id="IPR036388">
    <property type="entry name" value="WH-like_DNA-bd_sf"/>
</dbReference>
<keyword evidence="4" id="KW-0804">Transcription</keyword>
<accession>A0ABP3TRD9</accession>
<dbReference type="Pfam" id="PF04542">
    <property type="entry name" value="Sigma70_r2"/>
    <property type="match status" value="1"/>
</dbReference>
<dbReference type="NCBIfam" id="TIGR02937">
    <property type="entry name" value="sigma70-ECF"/>
    <property type="match status" value="1"/>
</dbReference>
<dbReference type="Gene3D" id="1.10.10.10">
    <property type="entry name" value="Winged helix-like DNA-binding domain superfamily/Winged helix DNA-binding domain"/>
    <property type="match status" value="1"/>
</dbReference>
<evidence type="ECO:0000256" key="3">
    <source>
        <dbReference type="ARBA" id="ARBA00023082"/>
    </source>
</evidence>
<comment type="similarity">
    <text evidence="1">Belongs to the sigma-70 factor family. ECF subfamily.</text>
</comment>
<dbReference type="SUPFAM" id="SSF88946">
    <property type="entry name" value="Sigma2 domain of RNA polymerase sigma factors"/>
    <property type="match status" value="1"/>
</dbReference>
<dbReference type="InterPro" id="IPR014284">
    <property type="entry name" value="RNA_pol_sigma-70_dom"/>
</dbReference>
<gene>
    <name evidence="6" type="ORF">GCM10009430_12190</name>
</gene>
<keyword evidence="3" id="KW-0731">Sigma factor</keyword>
<dbReference type="Gene3D" id="1.10.1740.10">
    <property type="match status" value="1"/>
</dbReference>
<dbReference type="InterPro" id="IPR013324">
    <property type="entry name" value="RNA_pol_sigma_r3/r4-like"/>
</dbReference>
<dbReference type="Proteomes" id="UP001501758">
    <property type="component" value="Unassembled WGS sequence"/>
</dbReference>
<evidence type="ECO:0000256" key="4">
    <source>
        <dbReference type="ARBA" id="ARBA00023163"/>
    </source>
</evidence>
<keyword evidence="2" id="KW-0805">Transcription regulation</keyword>
<dbReference type="RefSeq" id="WP_343911475.1">
    <property type="nucleotide sequence ID" value="NZ_BAAAGE010000001.1"/>
</dbReference>